<organism evidence="3 4">
    <name type="scientific">Soonwooa buanensis</name>
    <dbReference type="NCBI Taxonomy" id="619805"/>
    <lineage>
        <taxon>Bacteria</taxon>
        <taxon>Pseudomonadati</taxon>
        <taxon>Bacteroidota</taxon>
        <taxon>Flavobacteriia</taxon>
        <taxon>Flavobacteriales</taxon>
        <taxon>Weeksellaceae</taxon>
        <taxon>Chryseobacterium group</taxon>
        <taxon>Soonwooa</taxon>
    </lineage>
</organism>
<dbReference type="Gene3D" id="1.10.10.10">
    <property type="entry name" value="Winged helix-like DNA-binding domain superfamily/Winged helix DNA-binding domain"/>
    <property type="match status" value="1"/>
</dbReference>
<dbReference type="NCBIfam" id="TIGR00732">
    <property type="entry name" value="dprA"/>
    <property type="match status" value="1"/>
</dbReference>
<dbReference type="STRING" id="619805.SAMN05660477_01236"/>
<accession>A0A1T5EAZ9</accession>
<dbReference type="InterPro" id="IPR057666">
    <property type="entry name" value="DrpA_SLOG"/>
</dbReference>
<dbReference type="InterPro" id="IPR003488">
    <property type="entry name" value="DprA"/>
</dbReference>
<dbReference type="InterPro" id="IPR010994">
    <property type="entry name" value="RuvA_2-like"/>
</dbReference>
<comment type="similarity">
    <text evidence="1">Belongs to the DprA/Smf family.</text>
</comment>
<dbReference type="SUPFAM" id="SSF47781">
    <property type="entry name" value="RuvA domain 2-like"/>
    <property type="match status" value="1"/>
</dbReference>
<dbReference type="InterPro" id="IPR036388">
    <property type="entry name" value="WH-like_DNA-bd_sf"/>
</dbReference>
<dbReference type="GO" id="GO:0009294">
    <property type="term" value="P:DNA-mediated transformation"/>
    <property type="evidence" value="ECO:0007669"/>
    <property type="project" value="InterPro"/>
</dbReference>
<dbReference type="PANTHER" id="PTHR43022:SF1">
    <property type="entry name" value="PROTEIN SMF"/>
    <property type="match status" value="1"/>
</dbReference>
<dbReference type="Proteomes" id="UP000191112">
    <property type="component" value="Unassembled WGS sequence"/>
</dbReference>
<dbReference type="EMBL" id="FUYZ01000003">
    <property type="protein sequence ID" value="SKB80970.1"/>
    <property type="molecule type" value="Genomic_DNA"/>
</dbReference>
<reference evidence="3 4" key="1">
    <citation type="submission" date="2017-02" db="EMBL/GenBank/DDBJ databases">
        <authorList>
            <person name="Peterson S.W."/>
        </authorList>
    </citation>
    <scope>NUCLEOTIDE SEQUENCE [LARGE SCALE GENOMIC DNA]</scope>
    <source>
        <strain evidence="3 4">DSM 22323</strain>
    </source>
</reference>
<sequence length="368" mass="41365">MNTEHLYAIALRSCHQLGNLNYKKLIDEFGSAEQVWNLPKSSLKQIFGIGDKRSEEIGSEKHLDFATSELQFCEKNDIKIISFQDKDYPQLLRECPDAPVLLFVKGQIPDDTHNVSIVGTRNITSYGKQFIDDFLSELKSKKVSTISGLAYGVDAQVHEKSLQLNIPTVAVLAHGLHMIYPSKHHRLSHQIIDNGGALISEYTSKSKPDREHFLQRNRIIAGFSQQCIIVESAFGGGSMNTANFANDYNRDVFALPGKLSDKYSQGCNLLISQNKAQIIHSVSDLVQTCFTNQAEVGNLFSEFEIPTIDNPIQSEIYRLIQEKISISFDELLNKIDKNPQELLNILLEMELLGCIKSQSGKNYTCSNY</sequence>
<keyword evidence="4" id="KW-1185">Reference proteome</keyword>
<dbReference type="Gene3D" id="3.40.50.450">
    <property type="match status" value="1"/>
</dbReference>
<evidence type="ECO:0000259" key="2">
    <source>
        <dbReference type="Pfam" id="PF02481"/>
    </source>
</evidence>
<evidence type="ECO:0000256" key="1">
    <source>
        <dbReference type="ARBA" id="ARBA00006525"/>
    </source>
</evidence>
<evidence type="ECO:0000313" key="3">
    <source>
        <dbReference type="EMBL" id="SKB80970.1"/>
    </source>
</evidence>
<dbReference type="SUPFAM" id="SSF102405">
    <property type="entry name" value="MCP/YpsA-like"/>
    <property type="match status" value="1"/>
</dbReference>
<dbReference type="PANTHER" id="PTHR43022">
    <property type="entry name" value="PROTEIN SMF"/>
    <property type="match status" value="1"/>
</dbReference>
<dbReference type="Pfam" id="PF02481">
    <property type="entry name" value="DNA_processg_A"/>
    <property type="match status" value="1"/>
</dbReference>
<dbReference type="AlphaFoldDB" id="A0A1T5EAZ9"/>
<name>A0A1T5EAZ9_9FLAO</name>
<dbReference type="RefSeq" id="WP_245797161.1">
    <property type="nucleotide sequence ID" value="NZ_FUYZ01000003.1"/>
</dbReference>
<gene>
    <name evidence="3" type="ORF">SAMN05660477_01236</name>
</gene>
<evidence type="ECO:0000313" key="4">
    <source>
        <dbReference type="Proteomes" id="UP000191112"/>
    </source>
</evidence>
<proteinExistence type="inferred from homology"/>
<protein>
    <submittedName>
        <fullName evidence="3">DNA processing protein</fullName>
    </submittedName>
</protein>
<feature type="domain" description="Smf/DprA SLOG" evidence="2">
    <location>
        <begin position="79"/>
        <end position="288"/>
    </location>
</feature>